<organism evidence="2 3">
    <name type="scientific">Rhodopirellula baltica SWK14</name>
    <dbReference type="NCBI Taxonomy" id="993516"/>
    <lineage>
        <taxon>Bacteria</taxon>
        <taxon>Pseudomonadati</taxon>
        <taxon>Planctomycetota</taxon>
        <taxon>Planctomycetia</taxon>
        <taxon>Pirellulales</taxon>
        <taxon>Pirellulaceae</taxon>
        <taxon>Rhodopirellula</taxon>
    </lineage>
</organism>
<feature type="region of interest" description="Disordered" evidence="1">
    <location>
        <begin position="1"/>
        <end position="31"/>
    </location>
</feature>
<dbReference type="AlphaFoldDB" id="L7CEF8"/>
<name>L7CEF8_RHOBT</name>
<evidence type="ECO:0000313" key="2">
    <source>
        <dbReference type="EMBL" id="ELP31972.1"/>
    </source>
</evidence>
<protein>
    <submittedName>
        <fullName evidence="2">Uncharacterized protein</fullName>
    </submittedName>
</protein>
<sequence length="107" mass="11742">MLRCSPSAHHLDQHPATDRRNKETHSFFLEPPPETVVQQVKLFKGVDSELPELERQINRWIRKSGARVLSINGNLAPAPAAGSGPMNSFAAGDVLIIVHVEIDTPQG</sequence>
<comment type="caution">
    <text evidence="2">The sequence shown here is derived from an EMBL/GenBank/DDBJ whole genome shotgun (WGS) entry which is preliminary data.</text>
</comment>
<gene>
    <name evidence="2" type="ORF">RBSWK_04127</name>
</gene>
<reference evidence="2 3" key="1">
    <citation type="journal article" date="2013" name="Mar. Genomics">
        <title>Expression of sulfatases in Rhodopirellula baltica and the diversity of sulfatases in the genus Rhodopirellula.</title>
        <authorList>
            <person name="Wegner C.E."/>
            <person name="Richter-Heitmann T."/>
            <person name="Klindworth A."/>
            <person name="Klockow C."/>
            <person name="Richter M."/>
            <person name="Achstetter T."/>
            <person name="Glockner F.O."/>
            <person name="Harder J."/>
        </authorList>
    </citation>
    <scope>NUCLEOTIDE SEQUENCE [LARGE SCALE GENOMIC DNA]</scope>
    <source>
        <strain evidence="2 3">SWK14</strain>
    </source>
</reference>
<evidence type="ECO:0000256" key="1">
    <source>
        <dbReference type="SAM" id="MobiDB-lite"/>
    </source>
</evidence>
<accession>L7CEF8</accession>
<feature type="compositionally biased region" description="Basic and acidic residues" evidence="1">
    <location>
        <begin position="9"/>
        <end position="25"/>
    </location>
</feature>
<dbReference type="EMBL" id="AMWG01000117">
    <property type="protein sequence ID" value="ELP31972.1"/>
    <property type="molecule type" value="Genomic_DNA"/>
</dbReference>
<dbReference type="Proteomes" id="UP000010959">
    <property type="component" value="Unassembled WGS sequence"/>
</dbReference>
<dbReference type="PATRIC" id="fig|993516.3.peg.4414"/>
<proteinExistence type="predicted"/>
<evidence type="ECO:0000313" key="3">
    <source>
        <dbReference type="Proteomes" id="UP000010959"/>
    </source>
</evidence>